<dbReference type="SUPFAM" id="SSF53474">
    <property type="entry name" value="alpha/beta-Hydrolases"/>
    <property type="match status" value="1"/>
</dbReference>
<evidence type="ECO:0000256" key="7">
    <source>
        <dbReference type="ARBA" id="ARBA00023326"/>
    </source>
</evidence>
<reference evidence="9 10" key="1">
    <citation type="journal article" date="2014" name="Genome Announc.">
        <title>Draft Genome Sequence of the Antitrypanosomally Active Sponge-Associated Bacterium Actinokineospora sp. Strain EG49.</title>
        <authorList>
            <person name="Harjes J."/>
            <person name="Ryu T."/>
            <person name="Abdelmohsen U.R."/>
            <person name="Moitinho-Silva L."/>
            <person name="Horn H."/>
            <person name="Ravasi T."/>
            <person name="Hentschel U."/>
        </authorList>
    </citation>
    <scope>NUCLEOTIDE SEQUENCE [LARGE SCALE GENOMIC DNA]</scope>
    <source>
        <strain evidence="9 10">EG49</strain>
    </source>
</reference>
<evidence type="ECO:0000256" key="2">
    <source>
        <dbReference type="ARBA" id="ARBA00022525"/>
    </source>
</evidence>
<organism evidence="9 10">
    <name type="scientific">Actinokineospora spheciospongiae</name>
    <dbReference type="NCBI Taxonomy" id="909613"/>
    <lineage>
        <taxon>Bacteria</taxon>
        <taxon>Bacillati</taxon>
        <taxon>Actinomycetota</taxon>
        <taxon>Actinomycetes</taxon>
        <taxon>Pseudonocardiales</taxon>
        <taxon>Pseudonocardiaceae</taxon>
        <taxon>Actinokineospora</taxon>
    </lineage>
</organism>
<dbReference type="AlphaFoldDB" id="W7IWF1"/>
<evidence type="ECO:0000256" key="3">
    <source>
        <dbReference type="ARBA" id="ARBA00022651"/>
    </source>
</evidence>
<gene>
    <name evidence="9" type="ORF">UO65_3932</name>
</gene>
<keyword evidence="7" id="KW-0624">Polysaccharide degradation</keyword>
<dbReference type="EMBL" id="AYXG01000145">
    <property type="protein sequence ID" value="EWC60791.1"/>
    <property type="molecule type" value="Genomic_DNA"/>
</dbReference>
<comment type="subcellular location">
    <subcellularLocation>
        <location evidence="1">Secreted</location>
    </subcellularLocation>
</comment>
<sequence length="431" mass="44347">MVVRPSWRPLACLAVAGVAVTALTGSGSGAAEAAPEPVADHVEVTTGGLPSVPAYRVAAPVVDGGVAVLDDIADYGAERVSGRAGLAGGATAAFDLRRGAIGLAGEVTLDDPAAGVRVKAQVSGGVSRVADDTIRWSGLVEITRAGSRNLVLATITVVDRVLDAGNHAVTLRHAGQDRRAVVHVPAGRGGARGLPVLFHFPGLLETPAVAEQYDKLTPHADERGYLLVIPEHYGTGWQGVLGGPPVPDVDDPGFVRALAAEVHERFGGDPRRTYSSGMSNGGFFTSLTACVLTDVFAAFAPVSGQLNDPRGCAPARQIPIAMIHGDADPLVRYSTTVPAAAFWAAHNGCAPEPVATPLPDTDPDDGTTAIRHDYTGCAAGAPVVLFQVVGAGHAWPGGDPYPVPSLGIAGRDLDANETIWDFVSRYTLPVS</sequence>
<keyword evidence="5" id="KW-0378">Hydrolase</keyword>
<dbReference type="InterPro" id="IPR029058">
    <property type="entry name" value="AB_hydrolase_fold"/>
</dbReference>
<keyword evidence="10" id="KW-1185">Reference proteome</keyword>
<dbReference type="Gene3D" id="3.40.50.1820">
    <property type="entry name" value="alpha/beta hydrolase"/>
    <property type="match status" value="1"/>
</dbReference>
<keyword evidence="3" id="KW-0858">Xylan degradation</keyword>
<dbReference type="STRING" id="909613.UO65_3932"/>
<name>W7IWF1_9PSEU</name>
<evidence type="ECO:0000256" key="1">
    <source>
        <dbReference type="ARBA" id="ARBA00004613"/>
    </source>
</evidence>
<dbReference type="RefSeq" id="WP_052021365.1">
    <property type="nucleotide sequence ID" value="NZ_AYXG01000145.1"/>
</dbReference>
<keyword evidence="2" id="KW-0964">Secreted</keyword>
<dbReference type="PANTHER" id="PTHR38050:SF2">
    <property type="entry name" value="FERULOYL ESTERASE C-RELATED"/>
    <property type="match status" value="1"/>
</dbReference>
<feature type="chain" id="PRO_5004894119" evidence="8">
    <location>
        <begin position="34"/>
        <end position="431"/>
    </location>
</feature>
<feature type="signal peptide" evidence="8">
    <location>
        <begin position="1"/>
        <end position="33"/>
    </location>
</feature>
<dbReference type="eggNOG" id="COG3509">
    <property type="taxonomic scope" value="Bacteria"/>
</dbReference>
<keyword evidence="6" id="KW-0119">Carbohydrate metabolism</keyword>
<evidence type="ECO:0000256" key="6">
    <source>
        <dbReference type="ARBA" id="ARBA00023277"/>
    </source>
</evidence>
<evidence type="ECO:0000313" key="9">
    <source>
        <dbReference type="EMBL" id="EWC60791.1"/>
    </source>
</evidence>
<evidence type="ECO:0000313" key="10">
    <source>
        <dbReference type="Proteomes" id="UP000019277"/>
    </source>
</evidence>
<dbReference type="OrthoDB" id="9767239at2"/>
<protein>
    <submittedName>
        <fullName evidence="9">LpqC</fullName>
    </submittedName>
</protein>
<evidence type="ECO:0000256" key="8">
    <source>
        <dbReference type="SAM" id="SignalP"/>
    </source>
</evidence>
<evidence type="ECO:0000256" key="4">
    <source>
        <dbReference type="ARBA" id="ARBA00022729"/>
    </source>
</evidence>
<dbReference type="Proteomes" id="UP000019277">
    <property type="component" value="Unassembled WGS sequence"/>
</dbReference>
<dbReference type="GO" id="GO:0045493">
    <property type="term" value="P:xylan catabolic process"/>
    <property type="evidence" value="ECO:0007669"/>
    <property type="project" value="UniProtKB-KW"/>
</dbReference>
<dbReference type="PANTHER" id="PTHR38050">
    <property type="match status" value="1"/>
</dbReference>
<proteinExistence type="predicted"/>
<dbReference type="InterPro" id="IPR043595">
    <property type="entry name" value="FaeB/C/D"/>
</dbReference>
<dbReference type="GO" id="GO:0005576">
    <property type="term" value="C:extracellular region"/>
    <property type="evidence" value="ECO:0007669"/>
    <property type="project" value="UniProtKB-SubCell"/>
</dbReference>
<accession>W7IWF1</accession>
<dbReference type="GO" id="GO:0030600">
    <property type="term" value="F:feruloyl esterase activity"/>
    <property type="evidence" value="ECO:0007669"/>
    <property type="project" value="InterPro"/>
</dbReference>
<evidence type="ECO:0000256" key="5">
    <source>
        <dbReference type="ARBA" id="ARBA00022801"/>
    </source>
</evidence>
<comment type="caution">
    <text evidence="9">The sequence shown here is derived from an EMBL/GenBank/DDBJ whole genome shotgun (WGS) entry which is preliminary data.</text>
</comment>
<keyword evidence="4 8" id="KW-0732">Signal</keyword>